<dbReference type="EMBL" id="GBXM01061122">
    <property type="protein sequence ID" value="JAH47455.1"/>
    <property type="molecule type" value="Transcribed_RNA"/>
</dbReference>
<reference evidence="1" key="2">
    <citation type="journal article" date="2015" name="Fish Shellfish Immunol.">
        <title>Early steps in the European eel (Anguilla anguilla)-Vibrio vulnificus interaction in the gills: Role of the RtxA13 toxin.</title>
        <authorList>
            <person name="Callol A."/>
            <person name="Pajuelo D."/>
            <person name="Ebbesson L."/>
            <person name="Teles M."/>
            <person name="MacKenzie S."/>
            <person name="Amaro C."/>
        </authorList>
    </citation>
    <scope>NUCLEOTIDE SEQUENCE</scope>
</reference>
<sequence>MNNQINDHPKQYLRVTHNVPFSVDRYVTEV</sequence>
<evidence type="ECO:0000313" key="1">
    <source>
        <dbReference type="EMBL" id="JAH47455.1"/>
    </source>
</evidence>
<accession>A0A0E9T3A8</accession>
<protein>
    <submittedName>
        <fullName evidence="1">Uncharacterized protein</fullName>
    </submittedName>
</protein>
<dbReference type="AlphaFoldDB" id="A0A0E9T3A8"/>
<organism evidence="1">
    <name type="scientific">Anguilla anguilla</name>
    <name type="common">European freshwater eel</name>
    <name type="synonym">Muraena anguilla</name>
    <dbReference type="NCBI Taxonomy" id="7936"/>
    <lineage>
        <taxon>Eukaryota</taxon>
        <taxon>Metazoa</taxon>
        <taxon>Chordata</taxon>
        <taxon>Craniata</taxon>
        <taxon>Vertebrata</taxon>
        <taxon>Euteleostomi</taxon>
        <taxon>Actinopterygii</taxon>
        <taxon>Neopterygii</taxon>
        <taxon>Teleostei</taxon>
        <taxon>Anguilliformes</taxon>
        <taxon>Anguillidae</taxon>
        <taxon>Anguilla</taxon>
    </lineage>
</organism>
<reference evidence="1" key="1">
    <citation type="submission" date="2014-11" db="EMBL/GenBank/DDBJ databases">
        <authorList>
            <person name="Amaro Gonzalez C."/>
        </authorList>
    </citation>
    <scope>NUCLEOTIDE SEQUENCE</scope>
</reference>
<name>A0A0E9T3A8_ANGAN</name>
<proteinExistence type="predicted"/>